<evidence type="ECO:0000313" key="2">
    <source>
        <dbReference type="EMBL" id="ALZ84418.1"/>
    </source>
</evidence>
<dbReference type="Gene3D" id="3.40.50.12500">
    <property type="match status" value="1"/>
</dbReference>
<dbReference type="AlphaFoldDB" id="A0A0U4WGQ4"/>
<organism evidence="2 3">
    <name type="scientific">Pseudomonas oryzihabitans</name>
    <dbReference type="NCBI Taxonomy" id="47885"/>
    <lineage>
        <taxon>Bacteria</taxon>
        <taxon>Pseudomonadati</taxon>
        <taxon>Pseudomonadota</taxon>
        <taxon>Gammaproteobacteria</taxon>
        <taxon>Pseudomonadales</taxon>
        <taxon>Pseudomonadaceae</taxon>
        <taxon>Pseudomonas</taxon>
    </lineage>
</organism>
<dbReference type="KEGG" id="por:APT59_09465"/>
<protein>
    <recommendedName>
        <fullName evidence="4">Arylsulfatase</fullName>
    </recommendedName>
</protein>
<name>A0A0U4WGQ4_9PSED</name>
<reference evidence="2 3" key="1">
    <citation type="submission" date="2016-01" db="EMBL/GenBank/DDBJ databases">
        <title>Annotation of Pseudomonas oryzihabitans USDA-ARS-USMARC-56511.</title>
        <authorList>
            <person name="Harhay G.P."/>
            <person name="Harhay D.M."/>
            <person name="Smith T.P.L."/>
            <person name="Bono J.L."/>
            <person name="Heaton M.P."/>
            <person name="Clawson M.L."/>
            <person name="Chitko-Mckown C.G."/>
            <person name="Capik S.F."/>
            <person name="DeDonder K.D."/>
            <person name="Apley M.D."/>
            <person name="Lubbers B.V."/>
            <person name="White B.J."/>
            <person name="Larson R.L."/>
        </authorList>
    </citation>
    <scope>NUCLEOTIDE SEQUENCE [LARGE SCALE GENOMIC DNA]</scope>
    <source>
        <strain evidence="2 3">USDA-ARS-USMARC-56511</strain>
    </source>
</reference>
<dbReference type="Pfam" id="PF01177">
    <property type="entry name" value="Asp_Glu_race"/>
    <property type="match status" value="1"/>
</dbReference>
<evidence type="ECO:0000313" key="3">
    <source>
        <dbReference type="Proteomes" id="UP000064137"/>
    </source>
</evidence>
<dbReference type="OrthoDB" id="978447at2"/>
<accession>A0A0U4WGQ4</accession>
<dbReference type="GO" id="GO:0047661">
    <property type="term" value="F:amino-acid racemase activity"/>
    <property type="evidence" value="ECO:0007669"/>
    <property type="project" value="InterPro"/>
</dbReference>
<dbReference type="RefSeq" id="WP_059314614.1">
    <property type="nucleotide sequence ID" value="NZ_CP013987.1"/>
</dbReference>
<dbReference type="InterPro" id="IPR053714">
    <property type="entry name" value="Iso_Racemase_Enz_sf"/>
</dbReference>
<evidence type="ECO:0008006" key="4">
    <source>
        <dbReference type="Google" id="ProtNLM"/>
    </source>
</evidence>
<evidence type="ECO:0000256" key="1">
    <source>
        <dbReference type="ARBA" id="ARBA00038414"/>
    </source>
</evidence>
<dbReference type="Proteomes" id="UP000064137">
    <property type="component" value="Chromosome"/>
</dbReference>
<sequence>MTTAKRIFLIHATRIAIEPINTAFAQGWPEAQRFDLWDDSLSKDASTAGGSTPVLDQRIQDLADHAFRGEADAVLFTCSAFSSAIEACQRRYRRPVLKPNEAMVQEALAQGGRIAALTTFGPAGAAIVSDFEVEAQRLGQAVNITPILCEGALEALHGGDQARHDALIATTAARLRGDYDVLCFAQFSMTAAQAASEIAWAGPVLTTPASAVRRLRQLLEG</sequence>
<gene>
    <name evidence="2" type="ORF">APT59_09465</name>
</gene>
<dbReference type="InterPro" id="IPR015942">
    <property type="entry name" value="Asp/Glu/hydantoin_racemase"/>
</dbReference>
<comment type="similarity">
    <text evidence="1">Belongs to the HyuE racemase family.</text>
</comment>
<dbReference type="EMBL" id="CP013987">
    <property type="protein sequence ID" value="ALZ84418.1"/>
    <property type="molecule type" value="Genomic_DNA"/>
</dbReference>
<proteinExistence type="inferred from homology"/>